<proteinExistence type="predicted"/>
<dbReference type="SUPFAM" id="SSF48452">
    <property type="entry name" value="TPR-like"/>
    <property type="match status" value="1"/>
</dbReference>
<dbReference type="InterPro" id="IPR011990">
    <property type="entry name" value="TPR-like_helical_dom_sf"/>
</dbReference>
<gene>
    <name evidence="1" type="ORF">OMM_02243</name>
</gene>
<dbReference type="GO" id="GO:0016740">
    <property type="term" value="F:transferase activity"/>
    <property type="evidence" value="ECO:0007669"/>
    <property type="project" value="UniProtKB-KW"/>
</dbReference>
<dbReference type="Gene3D" id="1.25.40.10">
    <property type="entry name" value="Tetratricopeptide repeat domain"/>
    <property type="match status" value="1"/>
</dbReference>
<sequence>MKKAKADRSKIEYYWTLTPSIILWILKNIPSLPLLTYLDADLFFYASPDPIFQEVEKHSILIHEHRFSPEQKYLERNGKYNVGLLCFKNDMSGLCALEWWRNKCNEWCYYRLEDAKFGDQLYLNQFPLRFQRVAILSNVGAGVAPWNHIQYEFCVNDHGIKCVNKTPLIFYHFHSLEIEKPEIIIPSKFFPTTPFTKDIITICFEPYAEKLYQNYQKLQELGINNIPGLNKTQLNIFLAHHSIISKIKTNKLFHIIPISNDWILYTNSTLRRNVHQVDKLLDEAENEQSKGNTVKALTLLLDIIRQHPNHPIALNDLGVIHWNIGDKHHGMHYMHRALHYAPSNKTIKNNVMRMNKLLNQ</sequence>
<comment type="caution">
    <text evidence="1">The sequence shown here is derived from an EMBL/GenBank/DDBJ whole genome shotgun (WGS) entry which is preliminary data.</text>
</comment>
<reference evidence="2" key="1">
    <citation type="submission" date="2012-11" db="EMBL/GenBank/DDBJ databases">
        <authorList>
            <person name="Lucero-Rivera Y.E."/>
            <person name="Tovar-Ramirez D."/>
        </authorList>
    </citation>
    <scope>NUCLEOTIDE SEQUENCE [LARGE SCALE GENOMIC DNA]</scope>
    <source>
        <strain evidence="2">Araruama</strain>
    </source>
</reference>
<dbReference type="AlphaFoldDB" id="A0A1V1PA52"/>
<dbReference type="SUPFAM" id="SSF53448">
    <property type="entry name" value="Nucleotide-diphospho-sugar transferases"/>
    <property type="match status" value="1"/>
</dbReference>
<dbReference type="InterPro" id="IPR029044">
    <property type="entry name" value="Nucleotide-diphossugar_trans"/>
</dbReference>
<protein>
    <submittedName>
        <fullName evidence="1">Glycosyltransferase</fullName>
    </submittedName>
</protein>
<evidence type="ECO:0000313" key="1">
    <source>
        <dbReference type="EMBL" id="ETR71767.1"/>
    </source>
</evidence>
<accession>A0A1V1PA52</accession>
<dbReference type="EMBL" id="ATBP01000225">
    <property type="protein sequence ID" value="ETR71767.1"/>
    <property type="molecule type" value="Genomic_DNA"/>
</dbReference>
<organism evidence="1 2">
    <name type="scientific">Candidatus Magnetoglobus multicellularis str. Araruama</name>
    <dbReference type="NCBI Taxonomy" id="890399"/>
    <lineage>
        <taxon>Bacteria</taxon>
        <taxon>Pseudomonadati</taxon>
        <taxon>Thermodesulfobacteriota</taxon>
        <taxon>Desulfobacteria</taxon>
        <taxon>Desulfobacterales</taxon>
        <taxon>Desulfobacteraceae</taxon>
        <taxon>Candidatus Magnetoglobus</taxon>
    </lineage>
</organism>
<dbReference type="Proteomes" id="UP000189670">
    <property type="component" value="Unassembled WGS sequence"/>
</dbReference>
<name>A0A1V1PA52_9BACT</name>
<evidence type="ECO:0000313" key="2">
    <source>
        <dbReference type="Proteomes" id="UP000189670"/>
    </source>
</evidence>
<keyword evidence="1" id="KW-0808">Transferase</keyword>